<evidence type="ECO:0000313" key="2">
    <source>
        <dbReference type="Proteomes" id="UP000178517"/>
    </source>
</evidence>
<reference evidence="1 2" key="1">
    <citation type="journal article" date="2016" name="Nat. Commun.">
        <title>Thousands of microbial genomes shed light on interconnected biogeochemical processes in an aquifer system.</title>
        <authorList>
            <person name="Anantharaman K."/>
            <person name="Brown C.T."/>
            <person name="Hug L.A."/>
            <person name="Sharon I."/>
            <person name="Castelle C.J."/>
            <person name="Probst A.J."/>
            <person name="Thomas B.C."/>
            <person name="Singh A."/>
            <person name="Wilkins M.J."/>
            <person name="Karaoz U."/>
            <person name="Brodie E.L."/>
            <person name="Williams K.H."/>
            <person name="Hubbard S.S."/>
            <person name="Banfield J.F."/>
        </authorList>
    </citation>
    <scope>NUCLEOTIDE SEQUENCE [LARGE SCALE GENOMIC DNA]</scope>
</reference>
<gene>
    <name evidence="1" type="ORF">A3A04_00225</name>
</gene>
<protein>
    <submittedName>
        <fullName evidence="1">Uncharacterized protein</fullName>
    </submittedName>
</protein>
<name>A0A1G1ZP84_9BACT</name>
<organism evidence="1 2">
    <name type="scientific">Candidatus Harrisonbacteria bacterium RIFCSPLOWO2_01_FULL_40_28</name>
    <dbReference type="NCBI Taxonomy" id="1798406"/>
    <lineage>
        <taxon>Bacteria</taxon>
        <taxon>Candidatus Harrisoniibacteriota</taxon>
    </lineage>
</organism>
<dbReference type="AlphaFoldDB" id="A0A1G1ZP84"/>
<evidence type="ECO:0000313" key="1">
    <source>
        <dbReference type="EMBL" id="OGY66404.1"/>
    </source>
</evidence>
<dbReference type="Proteomes" id="UP000178517">
    <property type="component" value="Unassembled WGS sequence"/>
</dbReference>
<dbReference type="EMBL" id="MHJI01000006">
    <property type="protein sequence ID" value="OGY66404.1"/>
    <property type="molecule type" value="Genomic_DNA"/>
</dbReference>
<sequence length="114" mass="13482">MFAFPKNDHKYEWTNHVKTKMVQYRLSKSLILGVIRNPKRTEEGIARETVAVMQSSSTTKKLHEVWVMYQKRQQKKLIISAWRYPGVTIPGKKVVIPDEIIIELDKWIKKENTQ</sequence>
<proteinExistence type="predicted"/>
<comment type="caution">
    <text evidence="1">The sequence shown here is derived from an EMBL/GenBank/DDBJ whole genome shotgun (WGS) entry which is preliminary data.</text>
</comment>
<accession>A0A1G1ZP84</accession>